<organism evidence="2 3">
    <name type="scientific">Eoetvoesiella caeni</name>
    <dbReference type="NCBI Taxonomy" id="645616"/>
    <lineage>
        <taxon>Bacteria</taxon>
        <taxon>Pseudomonadati</taxon>
        <taxon>Pseudomonadota</taxon>
        <taxon>Betaproteobacteria</taxon>
        <taxon>Burkholderiales</taxon>
        <taxon>Alcaligenaceae</taxon>
        <taxon>Eoetvoesiella</taxon>
    </lineage>
</organism>
<dbReference type="OrthoDB" id="9134725at2"/>
<sequence>MVSKSTITKKQIKFREFLCSRGAQVLLPTSEWELIRFDCSAGVSIIYCNAKGDTKFTGAAQSAWNAFVSNGSWQAGTKQRRKKLSPLTKTLLERDGNLCFYCRWSMTDGDRSIEHLVPVAHAGPNHISNLVLAHQLCNAAAGHLSAMEKIRLRENAIGENNV</sequence>
<keyword evidence="3" id="KW-1185">Reference proteome</keyword>
<keyword evidence="2" id="KW-0255">Endonuclease</keyword>
<name>A0A366HAI5_9BURK</name>
<keyword evidence="2" id="KW-0378">Hydrolase</keyword>
<dbReference type="GO" id="GO:0008270">
    <property type="term" value="F:zinc ion binding"/>
    <property type="evidence" value="ECO:0007669"/>
    <property type="project" value="InterPro"/>
</dbReference>
<dbReference type="GO" id="GO:0003676">
    <property type="term" value="F:nucleic acid binding"/>
    <property type="evidence" value="ECO:0007669"/>
    <property type="project" value="InterPro"/>
</dbReference>
<dbReference type="Gene3D" id="1.10.30.50">
    <property type="match status" value="1"/>
</dbReference>
<dbReference type="Proteomes" id="UP000253628">
    <property type="component" value="Unassembled WGS sequence"/>
</dbReference>
<dbReference type="InterPro" id="IPR003615">
    <property type="entry name" value="HNH_nuc"/>
</dbReference>
<evidence type="ECO:0000313" key="2">
    <source>
        <dbReference type="EMBL" id="RBP39319.1"/>
    </source>
</evidence>
<dbReference type="CDD" id="cd00085">
    <property type="entry name" value="HNHc"/>
    <property type="match status" value="1"/>
</dbReference>
<evidence type="ECO:0000313" key="3">
    <source>
        <dbReference type="Proteomes" id="UP000253628"/>
    </source>
</evidence>
<proteinExistence type="predicted"/>
<dbReference type="Pfam" id="PF01844">
    <property type="entry name" value="HNH"/>
    <property type="match status" value="1"/>
</dbReference>
<evidence type="ECO:0000259" key="1">
    <source>
        <dbReference type="SMART" id="SM00507"/>
    </source>
</evidence>
<dbReference type="InterPro" id="IPR002711">
    <property type="entry name" value="HNH"/>
</dbReference>
<comment type="caution">
    <text evidence="2">The sequence shown here is derived from an EMBL/GenBank/DDBJ whole genome shotgun (WGS) entry which is preliminary data.</text>
</comment>
<dbReference type="RefSeq" id="WP_113933285.1">
    <property type="nucleotide sequence ID" value="NZ_JACCEU010000003.1"/>
</dbReference>
<protein>
    <submittedName>
        <fullName evidence="2">HNH endonuclease</fullName>
    </submittedName>
</protein>
<dbReference type="GO" id="GO:0004519">
    <property type="term" value="F:endonuclease activity"/>
    <property type="evidence" value="ECO:0007669"/>
    <property type="project" value="UniProtKB-KW"/>
</dbReference>
<keyword evidence="2" id="KW-0540">Nuclease</keyword>
<dbReference type="AlphaFoldDB" id="A0A366HAI5"/>
<dbReference type="EMBL" id="QNRQ01000005">
    <property type="protein sequence ID" value="RBP39319.1"/>
    <property type="molecule type" value="Genomic_DNA"/>
</dbReference>
<dbReference type="SMART" id="SM00507">
    <property type="entry name" value="HNHc"/>
    <property type="match status" value="1"/>
</dbReference>
<feature type="domain" description="HNH nuclease" evidence="1">
    <location>
        <begin position="86"/>
        <end position="139"/>
    </location>
</feature>
<reference evidence="2 3" key="1">
    <citation type="submission" date="2018-06" db="EMBL/GenBank/DDBJ databases">
        <title>Genomic Encyclopedia of Type Strains, Phase IV (KMG-IV): sequencing the most valuable type-strain genomes for metagenomic binning, comparative biology and taxonomic classification.</title>
        <authorList>
            <person name="Goeker M."/>
        </authorList>
    </citation>
    <scope>NUCLEOTIDE SEQUENCE [LARGE SCALE GENOMIC DNA]</scope>
    <source>
        <strain evidence="2 3">DSM 25520</strain>
    </source>
</reference>
<accession>A0A366HAI5</accession>
<gene>
    <name evidence="2" type="ORF">DFR37_105111</name>
</gene>